<organism evidence="2 3">
    <name type="scientific">Parasponia andersonii</name>
    <name type="common">Sponia andersonii</name>
    <dbReference type="NCBI Taxonomy" id="3476"/>
    <lineage>
        <taxon>Eukaryota</taxon>
        <taxon>Viridiplantae</taxon>
        <taxon>Streptophyta</taxon>
        <taxon>Embryophyta</taxon>
        <taxon>Tracheophyta</taxon>
        <taxon>Spermatophyta</taxon>
        <taxon>Magnoliopsida</taxon>
        <taxon>eudicotyledons</taxon>
        <taxon>Gunneridae</taxon>
        <taxon>Pentapetalae</taxon>
        <taxon>rosids</taxon>
        <taxon>fabids</taxon>
        <taxon>Rosales</taxon>
        <taxon>Cannabaceae</taxon>
        <taxon>Parasponia</taxon>
    </lineage>
</organism>
<dbReference type="GO" id="GO:0005506">
    <property type="term" value="F:iron ion binding"/>
    <property type="evidence" value="ECO:0007669"/>
    <property type="project" value="InterPro"/>
</dbReference>
<dbReference type="OrthoDB" id="1166390at2759"/>
<reference evidence="3" key="1">
    <citation type="submission" date="2016-06" db="EMBL/GenBank/DDBJ databases">
        <title>Parallel loss of symbiosis genes in relatives of nitrogen-fixing non-legume Parasponia.</title>
        <authorList>
            <person name="Van Velzen R."/>
            <person name="Holmer R."/>
            <person name="Bu F."/>
            <person name="Rutten L."/>
            <person name="Van Zeijl A."/>
            <person name="Liu W."/>
            <person name="Santuari L."/>
            <person name="Cao Q."/>
            <person name="Sharma T."/>
            <person name="Shen D."/>
            <person name="Roswanjaya Y."/>
            <person name="Wardhani T."/>
            <person name="Kalhor M.S."/>
            <person name="Jansen J."/>
            <person name="Van den Hoogen J."/>
            <person name="Gungor B."/>
            <person name="Hartog M."/>
            <person name="Hontelez J."/>
            <person name="Verver J."/>
            <person name="Yang W.-C."/>
            <person name="Schijlen E."/>
            <person name="Repin R."/>
            <person name="Schilthuizen M."/>
            <person name="Schranz E."/>
            <person name="Heidstra R."/>
            <person name="Miyata K."/>
            <person name="Fedorova E."/>
            <person name="Kohlen W."/>
            <person name="Bisseling T."/>
            <person name="Smit S."/>
            <person name="Geurts R."/>
        </authorList>
    </citation>
    <scope>NUCLEOTIDE SEQUENCE [LARGE SCALE GENOMIC DNA]</scope>
    <source>
        <strain evidence="3">cv. WU1-14</strain>
    </source>
</reference>
<dbReference type="EMBL" id="JXTB01000037">
    <property type="protein sequence ID" value="PON72846.1"/>
    <property type="molecule type" value="Genomic_DNA"/>
</dbReference>
<feature type="compositionally biased region" description="Basic residues" evidence="1">
    <location>
        <begin position="153"/>
        <end position="163"/>
    </location>
</feature>
<comment type="caution">
    <text evidence="2">The sequence shown here is derived from an EMBL/GenBank/DDBJ whole genome shotgun (WGS) entry which is preliminary data.</text>
</comment>
<dbReference type="InterPro" id="IPR001128">
    <property type="entry name" value="Cyt_P450"/>
</dbReference>
<protein>
    <submittedName>
        <fullName evidence="2">Cytochrome P</fullName>
    </submittedName>
</protein>
<evidence type="ECO:0000313" key="2">
    <source>
        <dbReference type="EMBL" id="PON72846.1"/>
    </source>
</evidence>
<dbReference type="GO" id="GO:0004497">
    <property type="term" value="F:monooxygenase activity"/>
    <property type="evidence" value="ECO:0007669"/>
    <property type="project" value="InterPro"/>
</dbReference>
<keyword evidence="3" id="KW-1185">Reference proteome</keyword>
<evidence type="ECO:0000313" key="3">
    <source>
        <dbReference type="Proteomes" id="UP000237105"/>
    </source>
</evidence>
<dbReference type="GO" id="GO:0020037">
    <property type="term" value="F:heme binding"/>
    <property type="evidence" value="ECO:0007669"/>
    <property type="project" value="InterPro"/>
</dbReference>
<dbReference type="SUPFAM" id="SSF48264">
    <property type="entry name" value="Cytochrome P450"/>
    <property type="match status" value="1"/>
</dbReference>
<feature type="region of interest" description="Disordered" evidence="1">
    <location>
        <begin position="143"/>
        <end position="171"/>
    </location>
</feature>
<dbReference type="Pfam" id="PF00067">
    <property type="entry name" value="p450"/>
    <property type="match status" value="1"/>
</dbReference>
<accession>A0A2P5DHU0</accession>
<gene>
    <name evidence="2" type="ORF">PanWU01x14_063150</name>
</gene>
<dbReference type="InterPro" id="IPR036396">
    <property type="entry name" value="Cyt_P450_sf"/>
</dbReference>
<dbReference type="GO" id="GO:0016705">
    <property type="term" value="F:oxidoreductase activity, acting on paired donors, with incorporation or reduction of molecular oxygen"/>
    <property type="evidence" value="ECO:0007669"/>
    <property type="project" value="InterPro"/>
</dbReference>
<name>A0A2P5DHU0_PARAD</name>
<dbReference type="AlphaFoldDB" id="A0A2P5DHU0"/>
<evidence type="ECO:0000256" key="1">
    <source>
        <dbReference type="SAM" id="MobiDB-lite"/>
    </source>
</evidence>
<dbReference type="Gene3D" id="1.10.630.10">
    <property type="entry name" value="Cytochrome P450"/>
    <property type="match status" value="1"/>
</dbReference>
<dbReference type="Proteomes" id="UP000237105">
    <property type="component" value="Unassembled WGS sequence"/>
</dbReference>
<sequence length="206" mass="23132">MEELEILKYLHVKLKPPKLQKIVQVSWRVPPQGWLKVNMDGAAHSCLGLADCGGVFNTFQDFFRGSFTIPISKAYTFEAELTAAIHTIMPSLMHGRIDTVAPSLEWAIADVANHPEVQKRIQIELDIVLRHAVIKEVLKAPYDGSSPGPSFEHKRRKDRLIRHPGREQDNDKCMVVGQQPNPLEELGRVLTLEIRVGGVPCGSQRQ</sequence>
<proteinExistence type="predicted"/>